<evidence type="ECO:0000313" key="3">
    <source>
        <dbReference type="Proteomes" id="UP000036097"/>
    </source>
</evidence>
<sequence>MYKFHRYKQQLEKMIIILPSVFLSIEVISQIPKPVSTHNEILFLLTLFALPIGFNVIFKKLVELLNWLINNGKIDG</sequence>
<gene>
    <name evidence="2" type="ORF">ABT56_11625</name>
</gene>
<feature type="transmembrane region" description="Helical" evidence="1">
    <location>
        <begin position="41"/>
        <end position="58"/>
    </location>
</feature>
<keyword evidence="3" id="KW-1185">Reference proteome</keyword>
<dbReference type="AlphaFoldDB" id="A0A0J1H0M3"/>
<organism evidence="2 3">
    <name type="scientific">Photobacterium aquae</name>
    <dbReference type="NCBI Taxonomy" id="1195763"/>
    <lineage>
        <taxon>Bacteria</taxon>
        <taxon>Pseudomonadati</taxon>
        <taxon>Pseudomonadota</taxon>
        <taxon>Gammaproteobacteria</taxon>
        <taxon>Vibrionales</taxon>
        <taxon>Vibrionaceae</taxon>
        <taxon>Photobacterium</taxon>
    </lineage>
</organism>
<keyword evidence="1" id="KW-0472">Membrane</keyword>
<name>A0A0J1H0M3_9GAMM</name>
<proteinExistence type="predicted"/>
<dbReference type="RefSeq" id="WP_047879047.1">
    <property type="nucleotide sequence ID" value="NZ_LDOT01000014.1"/>
</dbReference>
<comment type="caution">
    <text evidence="2">The sequence shown here is derived from an EMBL/GenBank/DDBJ whole genome shotgun (WGS) entry which is preliminary data.</text>
</comment>
<keyword evidence="1" id="KW-1133">Transmembrane helix</keyword>
<keyword evidence="1" id="KW-0812">Transmembrane</keyword>
<evidence type="ECO:0000313" key="2">
    <source>
        <dbReference type="EMBL" id="KLV05366.1"/>
    </source>
</evidence>
<evidence type="ECO:0000256" key="1">
    <source>
        <dbReference type="SAM" id="Phobius"/>
    </source>
</evidence>
<dbReference type="EMBL" id="LDOT01000014">
    <property type="protein sequence ID" value="KLV05366.1"/>
    <property type="molecule type" value="Genomic_DNA"/>
</dbReference>
<dbReference type="Proteomes" id="UP000036097">
    <property type="component" value="Unassembled WGS sequence"/>
</dbReference>
<dbReference type="PATRIC" id="fig|1195763.3.peg.2446"/>
<reference evidence="2 3" key="1">
    <citation type="submission" date="2015-05" db="EMBL/GenBank/DDBJ databases">
        <title>Photobacterium galathea sp. nov.</title>
        <authorList>
            <person name="Machado H."/>
            <person name="Gram L."/>
        </authorList>
    </citation>
    <scope>NUCLEOTIDE SEQUENCE [LARGE SCALE GENOMIC DNA]</scope>
    <source>
        <strain evidence="2 3">CGMCC 1.12159</strain>
    </source>
</reference>
<accession>A0A0J1H0M3</accession>
<protein>
    <submittedName>
        <fullName evidence="2">Uncharacterized protein</fullName>
    </submittedName>
</protein>